<gene>
    <name evidence="1" type="ORF">NCS_30436</name>
</gene>
<dbReference type="InterPro" id="IPR011006">
    <property type="entry name" value="CheY-like_superfamily"/>
</dbReference>
<dbReference type="RefSeq" id="WP_157928335.1">
    <property type="nucleotide sequence ID" value="NZ_LT841358.1"/>
</dbReference>
<sequence length="131" mass="15030">MNEIVVVYIEDQDEMIMGATSFFSTTEFKIVFIKNIEGLDDAIMNNSPKIVISDDDINGKKYATDIAEIVSSHRKFKKIILIGCSAYANAPGLEKEYQKVGFDRFFDNDGSEEHMNIIVEYMREQLKKNKM</sequence>
<evidence type="ECO:0008006" key="3">
    <source>
        <dbReference type="Google" id="ProtNLM"/>
    </source>
</evidence>
<proteinExistence type="predicted"/>
<dbReference type="Gene3D" id="3.40.50.2300">
    <property type="match status" value="1"/>
</dbReference>
<reference evidence="2" key="1">
    <citation type="submission" date="2017-03" db="EMBL/GenBank/DDBJ databases">
        <authorList>
            <person name="Herbold C."/>
        </authorList>
    </citation>
    <scope>NUCLEOTIDE SEQUENCE [LARGE SCALE GENOMIC DNA]</scope>
</reference>
<dbReference type="Proteomes" id="UP000230607">
    <property type="component" value="Chromosome 1"/>
</dbReference>
<organism evidence="1 2">
    <name type="scientific">Candidatus Nitrosotalea okcheonensis</name>
    <dbReference type="NCBI Taxonomy" id="1903276"/>
    <lineage>
        <taxon>Archaea</taxon>
        <taxon>Nitrososphaerota</taxon>
        <taxon>Nitrososphaeria</taxon>
        <taxon>Nitrosotaleales</taxon>
        <taxon>Nitrosotaleaceae</taxon>
        <taxon>Nitrosotalea</taxon>
    </lineage>
</organism>
<accession>A0A2H1FIJ9</accession>
<name>A0A2H1FIJ9_9ARCH</name>
<evidence type="ECO:0000313" key="2">
    <source>
        <dbReference type="Proteomes" id="UP000230607"/>
    </source>
</evidence>
<dbReference type="EMBL" id="LT841358">
    <property type="protein sequence ID" value="SMH72596.1"/>
    <property type="molecule type" value="Genomic_DNA"/>
</dbReference>
<protein>
    <recommendedName>
        <fullName evidence="3">Response regulatory domain-containing protein</fullName>
    </recommendedName>
</protein>
<evidence type="ECO:0000313" key="1">
    <source>
        <dbReference type="EMBL" id="SMH72596.1"/>
    </source>
</evidence>
<dbReference type="AlphaFoldDB" id="A0A2H1FIJ9"/>
<dbReference type="SUPFAM" id="SSF52172">
    <property type="entry name" value="CheY-like"/>
    <property type="match status" value="1"/>
</dbReference>
<keyword evidence="2" id="KW-1185">Reference proteome</keyword>